<evidence type="ECO:0000313" key="3">
    <source>
        <dbReference type="Proteomes" id="UP000005239"/>
    </source>
</evidence>
<accession>A0A2A6CYU1</accession>
<feature type="region of interest" description="Disordered" evidence="1">
    <location>
        <begin position="59"/>
        <end position="79"/>
    </location>
</feature>
<reference evidence="2" key="2">
    <citation type="submission" date="2022-06" db="UniProtKB">
        <authorList>
            <consortium name="EnsemblMetazoa"/>
        </authorList>
    </citation>
    <scope>IDENTIFICATION</scope>
    <source>
        <strain evidence="2">PS312</strain>
    </source>
</reference>
<feature type="compositionally biased region" description="Basic and acidic residues" evidence="1">
    <location>
        <begin position="67"/>
        <end position="79"/>
    </location>
</feature>
<evidence type="ECO:0000256" key="1">
    <source>
        <dbReference type="SAM" id="MobiDB-lite"/>
    </source>
</evidence>
<reference evidence="3" key="1">
    <citation type="journal article" date="2008" name="Nat. Genet.">
        <title>The Pristionchus pacificus genome provides a unique perspective on nematode lifestyle and parasitism.</title>
        <authorList>
            <person name="Dieterich C."/>
            <person name="Clifton S.W."/>
            <person name="Schuster L.N."/>
            <person name="Chinwalla A."/>
            <person name="Delehaunty K."/>
            <person name="Dinkelacker I."/>
            <person name="Fulton L."/>
            <person name="Fulton R."/>
            <person name="Godfrey J."/>
            <person name="Minx P."/>
            <person name="Mitreva M."/>
            <person name="Roeseler W."/>
            <person name="Tian H."/>
            <person name="Witte H."/>
            <person name="Yang S.P."/>
            <person name="Wilson R.K."/>
            <person name="Sommer R.J."/>
        </authorList>
    </citation>
    <scope>NUCLEOTIDE SEQUENCE [LARGE SCALE GENOMIC DNA]</scope>
    <source>
        <strain evidence="3">PS312</strain>
    </source>
</reference>
<protein>
    <submittedName>
        <fullName evidence="2">Uncharacterized protein</fullName>
    </submittedName>
</protein>
<name>A0A2A6CYU1_PRIPA</name>
<feature type="region of interest" description="Disordered" evidence="1">
    <location>
        <begin position="1"/>
        <end position="35"/>
    </location>
</feature>
<gene>
    <name evidence="2" type="primary">WBGene00283375</name>
</gene>
<proteinExistence type="predicted"/>
<dbReference type="Proteomes" id="UP000005239">
    <property type="component" value="Unassembled WGS sequence"/>
</dbReference>
<evidence type="ECO:0000313" key="2">
    <source>
        <dbReference type="EnsemblMetazoa" id="PPA45006.1"/>
    </source>
</evidence>
<dbReference type="AlphaFoldDB" id="A0A2A6CYU1"/>
<sequence>MSSGGVVGLCEKVSKKSSTSRESNHSHPYQAPYPTTPPLLMFSSLEMWSGDDYWIISNLGGDASDEQESRLDSTRRVLG</sequence>
<dbReference type="EnsemblMetazoa" id="PPA45006.1">
    <property type="protein sequence ID" value="PPA45006.1"/>
    <property type="gene ID" value="WBGene00283375"/>
</dbReference>
<accession>A0A8R1V2W0</accession>
<keyword evidence="3" id="KW-1185">Reference proteome</keyword>
<organism evidence="2 3">
    <name type="scientific">Pristionchus pacificus</name>
    <name type="common">Parasitic nematode worm</name>
    <dbReference type="NCBI Taxonomy" id="54126"/>
    <lineage>
        <taxon>Eukaryota</taxon>
        <taxon>Metazoa</taxon>
        <taxon>Ecdysozoa</taxon>
        <taxon>Nematoda</taxon>
        <taxon>Chromadorea</taxon>
        <taxon>Rhabditida</taxon>
        <taxon>Rhabditina</taxon>
        <taxon>Diplogasteromorpha</taxon>
        <taxon>Diplogasteroidea</taxon>
        <taxon>Neodiplogasteridae</taxon>
        <taxon>Pristionchus</taxon>
    </lineage>
</organism>